<dbReference type="Gene3D" id="1.10.390.10">
    <property type="entry name" value="Neutral Protease Domain 2"/>
    <property type="match status" value="1"/>
</dbReference>
<dbReference type="GO" id="GO:0004177">
    <property type="term" value="F:aminopeptidase activity"/>
    <property type="evidence" value="ECO:0007669"/>
    <property type="project" value="UniProtKB-KW"/>
</dbReference>
<dbReference type="SUPFAM" id="SSF55486">
    <property type="entry name" value="Metalloproteases ('zincins'), catalytic domain"/>
    <property type="match status" value="1"/>
</dbReference>
<accession>D1C819</accession>
<keyword evidence="2" id="KW-0732">Signal</keyword>
<evidence type="ECO:0000256" key="2">
    <source>
        <dbReference type="SAM" id="SignalP"/>
    </source>
</evidence>
<dbReference type="STRING" id="479434.Sthe_2547"/>
<proteinExistence type="predicted"/>
<evidence type="ECO:0000256" key="1">
    <source>
        <dbReference type="SAM" id="MobiDB-lite"/>
    </source>
</evidence>
<dbReference type="OrthoDB" id="9814383at2"/>
<feature type="compositionally biased region" description="Low complexity" evidence="1">
    <location>
        <begin position="36"/>
        <end position="92"/>
    </location>
</feature>
<dbReference type="InParanoid" id="D1C819"/>
<feature type="chain" id="PRO_5003021130" evidence="2">
    <location>
        <begin position="28"/>
        <end position="518"/>
    </location>
</feature>
<dbReference type="Proteomes" id="UP000002027">
    <property type="component" value="Chromosome 2"/>
</dbReference>
<keyword evidence="4" id="KW-1185">Reference proteome</keyword>
<dbReference type="KEGG" id="sti:Sthe_2547"/>
<dbReference type="InterPro" id="IPR027268">
    <property type="entry name" value="Peptidase_M4/M1_CTD_sf"/>
</dbReference>
<reference evidence="3 4" key="2">
    <citation type="journal article" date="2010" name="Stand. Genomic Sci.">
        <title>Complete genome sequence of Desulfohalobium retbaense type strain (HR(100)).</title>
        <authorList>
            <person name="Spring S."/>
            <person name="Nolan M."/>
            <person name="Lapidus A."/>
            <person name="Glavina Del Rio T."/>
            <person name="Copeland A."/>
            <person name="Tice H."/>
            <person name="Cheng J.F."/>
            <person name="Lucas S."/>
            <person name="Land M."/>
            <person name="Chen F."/>
            <person name="Bruce D."/>
            <person name="Goodwin L."/>
            <person name="Pitluck S."/>
            <person name="Ivanova N."/>
            <person name="Mavromatis K."/>
            <person name="Mikhailova N."/>
            <person name="Pati A."/>
            <person name="Chen A."/>
            <person name="Palaniappan K."/>
            <person name="Hauser L."/>
            <person name="Chang Y.J."/>
            <person name="Jeffries C.D."/>
            <person name="Munk C."/>
            <person name="Kiss H."/>
            <person name="Chain P."/>
            <person name="Han C."/>
            <person name="Brettin T."/>
            <person name="Detter J.C."/>
            <person name="Schuler E."/>
            <person name="Goker M."/>
            <person name="Rohde M."/>
            <person name="Bristow J."/>
            <person name="Eisen J.A."/>
            <person name="Markowitz V."/>
            <person name="Hugenholtz P."/>
            <person name="Kyrpides N.C."/>
            <person name="Klenk H.P."/>
        </authorList>
    </citation>
    <scope>NUCLEOTIDE SEQUENCE [LARGE SCALE GENOMIC DNA]</scope>
    <source>
        <strain evidence="4">ATCC 49802 / DSM 20745 / S 6022</strain>
    </source>
</reference>
<dbReference type="AlphaFoldDB" id="D1C819"/>
<dbReference type="HOGENOM" id="CLU_525717_0_0_0"/>
<dbReference type="RefSeq" id="WP_012873002.1">
    <property type="nucleotide sequence ID" value="NC_013524.1"/>
</dbReference>
<dbReference type="PROSITE" id="PS51257">
    <property type="entry name" value="PROKAR_LIPOPROTEIN"/>
    <property type="match status" value="1"/>
</dbReference>
<organism evidence="3 4">
    <name type="scientific">Sphaerobacter thermophilus (strain ATCC 49802 / DSM 20745 / KCCM 41009 / NCIMB 13125 / S 6022)</name>
    <dbReference type="NCBI Taxonomy" id="479434"/>
    <lineage>
        <taxon>Bacteria</taxon>
        <taxon>Pseudomonadati</taxon>
        <taxon>Thermomicrobiota</taxon>
        <taxon>Thermomicrobia</taxon>
        <taxon>Sphaerobacterales</taxon>
        <taxon>Sphaerobacterineae</taxon>
        <taxon>Sphaerobacteraceae</taxon>
        <taxon>Sphaerobacter</taxon>
    </lineage>
</organism>
<dbReference type="CDD" id="cd09604">
    <property type="entry name" value="M1_APN_like"/>
    <property type="match status" value="1"/>
</dbReference>
<evidence type="ECO:0000313" key="4">
    <source>
        <dbReference type="Proteomes" id="UP000002027"/>
    </source>
</evidence>
<keyword evidence="3" id="KW-0378">Hydrolase</keyword>
<dbReference type="EMBL" id="CP001824">
    <property type="protein sequence ID" value="ACZ39962.1"/>
    <property type="molecule type" value="Genomic_DNA"/>
</dbReference>
<reference evidence="4" key="1">
    <citation type="submission" date="2009-11" db="EMBL/GenBank/DDBJ databases">
        <title>The complete chromosome 2 of Sphaerobacter thermophilus DSM 20745.</title>
        <authorList>
            <person name="Lucas S."/>
            <person name="Copeland A."/>
            <person name="Lapidus A."/>
            <person name="Glavina del Rio T."/>
            <person name="Dalin E."/>
            <person name="Tice H."/>
            <person name="Bruce D."/>
            <person name="Goodwin L."/>
            <person name="Pitluck S."/>
            <person name="Kyrpides N."/>
            <person name="Mavromatis K."/>
            <person name="Ivanova N."/>
            <person name="Mikhailova N."/>
            <person name="LaButti K.M."/>
            <person name="Clum A."/>
            <person name="Sun H.I."/>
            <person name="Brettin T."/>
            <person name="Detter J.C."/>
            <person name="Han C."/>
            <person name="Larimer F."/>
            <person name="Land M."/>
            <person name="Hauser L."/>
            <person name="Markowitz V."/>
            <person name="Cheng J.F."/>
            <person name="Hugenholtz P."/>
            <person name="Woyke T."/>
            <person name="Wu D."/>
            <person name="Steenblock K."/>
            <person name="Schneider S."/>
            <person name="Pukall R."/>
            <person name="Goeker M."/>
            <person name="Klenk H.P."/>
            <person name="Eisen J.A."/>
        </authorList>
    </citation>
    <scope>NUCLEOTIDE SEQUENCE [LARGE SCALE GENOMIC DNA]</scope>
    <source>
        <strain evidence="4">ATCC 49802 / DSM 20745 / S 6022</strain>
    </source>
</reference>
<protein>
    <submittedName>
        <fullName evidence="3">Peptidase M1 membrane alanine aminopeptidase</fullName>
    </submittedName>
</protein>
<keyword evidence="3" id="KW-0031">Aminopeptidase</keyword>
<name>D1C819_SPHTD</name>
<dbReference type="eggNOG" id="COG0308">
    <property type="taxonomic scope" value="Bacteria"/>
</dbReference>
<feature type="signal peptide" evidence="2">
    <location>
        <begin position="1"/>
        <end position="27"/>
    </location>
</feature>
<sequence length="518" mass="56313">MPQRGVHHSRLIAALVALALVAACGRAGGESSPGDTTTPLVPTATVPATATAPSSSAPSATATVTVPSPSTPAPTAILTPTPVPSPSLTRPPDQQVELPDVDAHYDLEVTAFDPGTGHLEVVERVTLRSRSGPLPELHFTVTPAEAGYFQLDGATLDNQPVTPDVRNDGFTLTIPAPPGETAIVGFRFTLNLRQVPEDWYGTGLDGNIVRLGYWFPILSDDHPYPSTADPAYTRTATFDVRIPIPPGYVLAHTGEEVTREPLPDGAVRYHLRAENVRDFAMITAPNLQIDTATTAGGVQVELYSLPGTPEQARQTALSAAVLALDRLSELIGPYPYPVFRMAEAGPSLHGGIEFPMLVYLNLSVNWLDRLTYHETAHQWLYGIIGTRPQQDPWIDEGGAQFLEAGLASDFQEKPPPPPGGYLHPLDSTDGELPPGPGIPGYESIYRQGHAFYQTVYEKMGPDAFWAAMRELYERFRFDIVTPWDVLLTWQLHSPVDLRPLFRDTFSYPWLDQLPPPGG</sequence>
<gene>
    <name evidence="3" type="ordered locus">Sthe_2547</name>
</gene>
<evidence type="ECO:0000313" key="3">
    <source>
        <dbReference type="EMBL" id="ACZ39962.1"/>
    </source>
</evidence>
<keyword evidence="3" id="KW-0645">Protease</keyword>
<feature type="region of interest" description="Disordered" evidence="1">
    <location>
        <begin position="26"/>
        <end position="92"/>
    </location>
</feature>